<dbReference type="Gene3D" id="3.90.580.10">
    <property type="entry name" value="Zinc finger, CHC2-type domain"/>
    <property type="match status" value="1"/>
</dbReference>
<evidence type="ECO:0000313" key="3">
    <source>
        <dbReference type="EMBL" id="ACN15025.1"/>
    </source>
</evidence>
<keyword evidence="5" id="KW-1185">Reference proteome</keyword>
<dbReference type="GO" id="GO:0006260">
    <property type="term" value="P:DNA replication"/>
    <property type="evidence" value="ECO:0007669"/>
    <property type="project" value="InterPro"/>
</dbReference>
<sequence length="178" mass="20160">MAGSRYTREHLFTLRNHILIDRLIETMAIPSKTQEGCYRFQCPVCNGFNTGINPKTNLARCFNCQKNYNTIDLVMTVKELSFIDSVAYLEALKMTIPVPSREAHSPPPTPNRSRDTVKQSKPVVLGDIFKSLATSAPITSPQLRNNERQTIENLHERVSVLEDCIKSLTDKIALIELR</sequence>
<dbReference type="Proteomes" id="UP000000442">
    <property type="component" value="Chromosome"/>
</dbReference>
<dbReference type="GO" id="GO:0008270">
    <property type="term" value="F:zinc ion binding"/>
    <property type="evidence" value="ECO:0007669"/>
    <property type="project" value="InterPro"/>
</dbReference>
<dbReference type="RefSeq" id="WP_012663305.1">
    <property type="nucleotide sequence ID" value="NC_012108.1"/>
</dbReference>
<dbReference type="InterPro" id="IPR002694">
    <property type="entry name" value="Znf_CHC2"/>
</dbReference>
<evidence type="ECO:0000259" key="2">
    <source>
        <dbReference type="Pfam" id="PF01807"/>
    </source>
</evidence>
<dbReference type="SUPFAM" id="SSF57783">
    <property type="entry name" value="Zinc beta-ribbon"/>
    <property type="match status" value="1"/>
</dbReference>
<keyword evidence="4" id="KW-0614">Plasmid</keyword>
<evidence type="ECO:0000313" key="5">
    <source>
        <dbReference type="Proteomes" id="UP000000442"/>
    </source>
</evidence>
<feature type="region of interest" description="Disordered" evidence="1">
    <location>
        <begin position="99"/>
        <end position="118"/>
    </location>
</feature>
<reference evidence="3" key="1">
    <citation type="submission" date="2008-05" db="EMBL/GenBank/DDBJ databases">
        <authorList>
            <person name="Strittmatter A."/>
            <person name="Liesegang H."/>
            <person name="Rabus R."/>
            <person name="Decker I."/>
            <person name="Amann J."/>
            <person name="Andres S."/>
            <person name="Henne A."/>
            <person name="Martinez-Arias R."/>
            <person name="Bartels D."/>
            <person name="Goesmann A."/>
            <person name="Krause L."/>
            <person name="Puehler A."/>
            <person name="Klenk H.-K."/>
            <person name="Richter M."/>
            <person name="Schueler M."/>
            <person name="Gloeckner F.O."/>
            <person name="Meyerdierks A."/>
            <person name="Widdel F."/>
            <person name="Gottschalk G."/>
            <person name="Amann R."/>
        </authorList>
    </citation>
    <scope>NUCLEOTIDE SEQUENCE</scope>
    <source>
        <strain evidence="3">HRM2</strain>
        <plasmid evidence="4">pHRM2a</plasmid>
    </source>
</reference>
<gene>
    <name evidence="3" type="ordered locus">HRM2_19240</name>
    <name evidence="4" type="ORF">HRM2_p00160</name>
</gene>
<proteinExistence type="predicted"/>
<dbReference type="STRING" id="177437.HRM2_19240"/>
<dbReference type="Proteomes" id="UP000000442">
    <property type="component" value="Plasmid pHRM2a"/>
</dbReference>
<accession>C0QC13</accession>
<dbReference type="GO" id="GO:0003677">
    <property type="term" value="F:DNA binding"/>
    <property type="evidence" value="ECO:0007669"/>
    <property type="project" value="InterPro"/>
</dbReference>
<evidence type="ECO:0000313" key="4">
    <source>
        <dbReference type="EMBL" id="ACN18010.1"/>
    </source>
</evidence>
<dbReference type="InterPro" id="IPR036977">
    <property type="entry name" value="DNA_primase_Znf_CHC2"/>
</dbReference>
<name>C0QC13_DESAH</name>
<dbReference type="Pfam" id="PF01807">
    <property type="entry name" value="Zn_ribbon_DnaG"/>
    <property type="match status" value="1"/>
</dbReference>
<dbReference type="eggNOG" id="COG0358">
    <property type="taxonomic scope" value="Bacteria"/>
</dbReference>
<protein>
    <submittedName>
        <fullName evidence="3">DNA primase</fullName>
    </submittedName>
</protein>
<dbReference type="AlphaFoldDB" id="C0QC13"/>
<geneLocation type="plasmid" evidence="4 5">
    <name>pHRM2a</name>
</geneLocation>
<dbReference type="EMBL" id="CP001087">
    <property type="protein sequence ID" value="ACN15025.1"/>
    <property type="molecule type" value="Genomic_DNA"/>
</dbReference>
<feature type="domain" description="Zinc finger CHC2-type" evidence="2">
    <location>
        <begin position="9"/>
        <end position="90"/>
    </location>
</feature>
<organism evidence="3 5">
    <name type="scientific">Desulforapulum autotrophicum (strain ATCC 43914 / DSM 3382 / VKM B-1955 / HRM2)</name>
    <name type="common">Desulfobacterium autotrophicum</name>
    <dbReference type="NCBI Taxonomy" id="177437"/>
    <lineage>
        <taxon>Bacteria</taxon>
        <taxon>Pseudomonadati</taxon>
        <taxon>Thermodesulfobacteriota</taxon>
        <taxon>Desulfobacteria</taxon>
        <taxon>Desulfobacterales</taxon>
        <taxon>Desulfobacteraceae</taxon>
        <taxon>Desulforapulum</taxon>
    </lineage>
</organism>
<dbReference type="KEGG" id="dat:HRM2_p00160"/>
<dbReference type="EMBL" id="CP001088">
    <property type="protein sequence ID" value="ACN18010.1"/>
    <property type="molecule type" value="Genomic_DNA"/>
</dbReference>
<reference evidence="3 5" key="2">
    <citation type="journal article" date="2009" name="Environ. Microbiol.">
        <title>Genome sequence of Desulfobacterium autotrophicum HRM2, a marine sulfate reducer oxidizing organic carbon completely to carbon dioxide.</title>
        <authorList>
            <person name="Strittmatter A.W."/>
            <person name="Liesegang H."/>
            <person name="Rabus R."/>
            <person name="Decker I."/>
            <person name="Amann J."/>
            <person name="Andres S."/>
            <person name="Henne A."/>
            <person name="Fricke W.F."/>
            <person name="Martinez-Arias R."/>
            <person name="Bartels D."/>
            <person name="Goesmann A."/>
            <person name="Krause L."/>
            <person name="Puehler A."/>
            <person name="Klenk H.P."/>
            <person name="Richter M."/>
            <person name="Schuler M."/>
            <person name="Gloeckner F.O."/>
            <person name="Meyerdierks A."/>
            <person name="Gottschalk G."/>
            <person name="Amann R."/>
        </authorList>
    </citation>
    <scope>NUCLEOTIDE SEQUENCE [LARGE SCALE GENOMIC DNA]</scope>
    <source>
        <strain evidence="5">ATCC 43914 / DSM 3382 / HRM2</strain>
        <strain evidence="3">HRM2</strain>
        <plasmid evidence="5">Plasmid pHRM2a</plasmid>
    </source>
</reference>
<dbReference type="HOGENOM" id="CLU_1508263_0_0_7"/>
<evidence type="ECO:0000256" key="1">
    <source>
        <dbReference type="SAM" id="MobiDB-lite"/>
    </source>
</evidence>
<dbReference type="KEGG" id="dat:HRM2_19240"/>
<dbReference type="GO" id="GO:0003899">
    <property type="term" value="F:DNA-directed RNA polymerase activity"/>
    <property type="evidence" value="ECO:0007669"/>
    <property type="project" value="InterPro"/>
</dbReference>